<dbReference type="InterPro" id="IPR036047">
    <property type="entry name" value="F-box-like_dom_sf"/>
</dbReference>
<dbReference type="SUPFAM" id="SSF81383">
    <property type="entry name" value="F-box domain"/>
    <property type="match status" value="1"/>
</dbReference>
<evidence type="ECO:0000313" key="3">
    <source>
        <dbReference type="Proteomes" id="UP000521943"/>
    </source>
</evidence>
<dbReference type="Gene3D" id="1.20.1280.50">
    <property type="match status" value="1"/>
</dbReference>
<sequence>MASSASPTAILDDDALLSIFEFIPALEWRIAKGYKGWEGLRIILPVSQVCKRWRYLAVNHSPQLWRHYALMLPPSQRLAYEDDDDSSNEASDIQADKRAIAAQHFRTELVRRSQNLSLESGGEWSEVPNDYYPTPKQILSVLAYADRLKSCTLKLRCFDTPGIEGAAPPINGSVLEALTRCSFPVLEDLHVEINFDREKTPILPSTFFPGGLKTLKDLFLRMCWVDLQALQLGAELEWLEVTIHTLPDPQHPGIHTFPNTFQEVLDILRRLPNLLYLVLGHVPFSTSPAPAAITSPPVVLNHLFKLQMTLASAELEVFVHQVSIPACEIVHLHVHLQAAVPDHLSCIATLVGRHVRASGYGTQMTLFECRERHMACAAQPNDHEVDFENPKAYLEDAYRYKFWIMLGPSAFETDNIGPIFPAFLSAWDPILGDIDALIVQQGKETPSYMCRAINGFISRSRKHRMRTVVCSKDLVGVLVGETVPHEGGDHVTQDSPLNVIQVEESLFPNKRIYISCPSTVLLPTTWNNGHVESIWPMTMPPPTFVDRVLVDGYSYFIESAGNTVEQSRKTALGVQAGGLVSGSERRRADAAKLRWAVRIASKASGDDEVVVQSALPQQKDGSPHARRVRDADTRVFAMEQKPAELLDRSGVRVLATIFRALRSMQAGG</sequence>
<accession>A0A8H6IKM8</accession>
<gene>
    <name evidence="2" type="ORF">DFP72DRAFT_1108675</name>
</gene>
<evidence type="ECO:0000313" key="2">
    <source>
        <dbReference type="EMBL" id="KAF6765736.1"/>
    </source>
</evidence>
<dbReference type="OrthoDB" id="3077740at2759"/>
<protein>
    <recommendedName>
        <fullName evidence="1">F-box domain-containing protein</fullName>
    </recommendedName>
</protein>
<feature type="domain" description="F-box" evidence="1">
    <location>
        <begin position="14"/>
        <end position="69"/>
    </location>
</feature>
<comment type="caution">
    <text evidence="2">The sequence shown here is derived from an EMBL/GenBank/DDBJ whole genome shotgun (WGS) entry which is preliminary data.</text>
</comment>
<organism evidence="2 3">
    <name type="scientific">Ephemerocybe angulata</name>
    <dbReference type="NCBI Taxonomy" id="980116"/>
    <lineage>
        <taxon>Eukaryota</taxon>
        <taxon>Fungi</taxon>
        <taxon>Dikarya</taxon>
        <taxon>Basidiomycota</taxon>
        <taxon>Agaricomycotina</taxon>
        <taxon>Agaricomycetes</taxon>
        <taxon>Agaricomycetidae</taxon>
        <taxon>Agaricales</taxon>
        <taxon>Agaricineae</taxon>
        <taxon>Psathyrellaceae</taxon>
        <taxon>Ephemerocybe</taxon>
    </lineage>
</organism>
<keyword evidence="3" id="KW-1185">Reference proteome</keyword>
<dbReference type="InterPro" id="IPR001810">
    <property type="entry name" value="F-box_dom"/>
</dbReference>
<dbReference type="Pfam" id="PF12937">
    <property type="entry name" value="F-box-like"/>
    <property type="match status" value="1"/>
</dbReference>
<dbReference type="Proteomes" id="UP000521943">
    <property type="component" value="Unassembled WGS sequence"/>
</dbReference>
<dbReference type="AlphaFoldDB" id="A0A8H6IKM8"/>
<evidence type="ECO:0000259" key="1">
    <source>
        <dbReference type="Pfam" id="PF12937"/>
    </source>
</evidence>
<reference evidence="2 3" key="1">
    <citation type="submission" date="2020-07" db="EMBL/GenBank/DDBJ databases">
        <title>Comparative genomics of pyrophilous fungi reveals a link between fire events and developmental genes.</title>
        <authorList>
            <consortium name="DOE Joint Genome Institute"/>
            <person name="Steindorff A.S."/>
            <person name="Carver A."/>
            <person name="Calhoun S."/>
            <person name="Stillman K."/>
            <person name="Liu H."/>
            <person name="Lipzen A."/>
            <person name="Pangilinan J."/>
            <person name="Labutti K."/>
            <person name="Bruns T.D."/>
            <person name="Grigoriev I.V."/>
        </authorList>
    </citation>
    <scope>NUCLEOTIDE SEQUENCE [LARGE SCALE GENOMIC DNA]</scope>
    <source>
        <strain evidence="2 3">CBS 144469</strain>
    </source>
</reference>
<name>A0A8H6IKM8_9AGAR</name>
<proteinExistence type="predicted"/>
<dbReference type="EMBL" id="JACGCI010000002">
    <property type="protein sequence ID" value="KAF6765736.1"/>
    <property type="molecule type" value="Genomic_DNA"/>
</dbReference>